<reference evidence="1 2" key="1">
    <citation type="journal article" date="2020" name="Appl. Environ. Microbiol.">
        <title>Genomic Characteristics of a Novel Species of Ammonia-Oxidizing Archaea from the Jiulong River Estuary.</title>
        <authorList>
            <person name="Zou D."/>
            <person name="Wan R."/>
            <person name="Han L."/>
            <person name="Xu M.N."/>
            <person name="Liu Y."/>
            <person name="Liu H."/>
            <person name="Kao S.J."/>
            <person name="Li M."/>
        </authorList>
    </citation>
    <scope>NUCLEOTIDE SEQUENCE [LARGE SCALE GENOMIC DNA]</scope>
    <source>
        <strain evidence="1">W2bin3</strain>
    </source>
</reference>
<dbReference type="EMBL" id="JACENC010000064">
    <property type="protein sequence ID" value="MBA4453603.1"/>
    <property type="molecule type" value="Genomic_DNA"/>
</dbReference>
<evidence type="ECO:0000313" key="1">
    <source>
        <dbReference type="EMBL" id="MBA4453603.1"/>
    </source>
</evidence>
<protein>
    <submittedName>
        <fullName evidence="1">Uncharacterized protein</fullName>
    </submittedName>
</protein>
<dbReference type="Proteomes" id="UP000526786">
    <property type="component" value="Unassembled WGS sequence"/>
</dbReference>
<gene>
    <name evidence="1" type="ORF">H2B05_01485</name>
</gene>
<comment type="caution">
    <text evidence="1">The sequence shown here is derived from an EMBL/GenBank/DDBJ whole genome shotgun (WGS) entry which is preliminary data.</text>
</comment>
<organism evidence="1 2">
    <name type="scientific">Candidatus Nitrosomaritimum aestuariumsis</name>
    <dbReference type="NCBI Taxonomy" id="3342354"/>
    <lineage>
        <taxon>Archaea</taxon>
        <taxon>Nitrososphaerota</taxon>
        <taxon>Nitrososphaeria</taxon>
        <taxon>Nitrosopumilales</taxon>
        <taxon>Nitrosopumilaceae</taxon>
        <taxon>Candidatus Nitrosomaritimum</taxon>
    </lineage>
</organism>
<name>A0AC60W1Y1_9ARCH</name>
<sequence length="193" mass="22419">MGTPREQQQKKETTRSITYRLPESLINALDGEAKQNKISQNVLVKQILERYIQWDRYSDKIGMVPVPKEILESLGEDLDGKDIDEIINVVFPMIKNNVMYIKGGYDLERCIETLEDYMRASGMNSDHRIDGELHTFIIQHDLGMKWSVFTEQLLTQIFRNFASDRDLKFQTTDSTVILKVALGSDFDEHHYQS</sequence>
<proteinExistence type="predicted"/>
<accession>A0AC60W1Y1</accession>
<evidence type="ECO:0000313" key="2">
    <source>
        <dbReference type="Proteomes" id="UP000526786"/>
    </source>
</evidence>